<dbReference type="GO" id="GO:0016197">
    <property type="term" value="P:endosomal transport"/>
    <property type="evidence" value="ECO:0007669"/>
    <property type="project" value="TreeGrafter"/>
</dbReference>
<dbReference type="GO" id="GO:0099078">
    <property type="term" value="C:BORC complex"/>
    <property type="evidence" value="ECO:0007669"/>
    <property type="project" value="TreeGrafter"/>
</dbReference>
<dbReference type="GO" id="GO:0031083">
    <property type="term" value="C:BLOC-1 complex"/>
    <property type="evidence" value="ECO:0007669"/>
    <property type="project" value="TreeGrafter"/>
</dbReference>
<dbReference type="AlphaFoldDB" id="A0A7R9MJB7"/>
<dbReference type="Proteomes" id="UP000728032">
    <property type="component" value="Unassembled WGS sequence"/>
</dbReference>
<dbReference type="GO" id="GO:0000930">
    <property type="term" value="C:gamma-tubulin complex"/>
    <property type="evidence" value="ECO:0007669"/>
    <property type="project" value="TreeGrafter"/>
</dbReference>
<sequence>MSSGSDANGCDENELKAKAKVMFDKTSDYLSAELNLTLEDYQLLEDMNNATTERYKEMTDVTVNLAQNADQMNDKYKTLLPNLQLIDKIEEKVQKLEDMAYALDAYSKRIVFGSLEDTF</sequence>
<dbReference type="GO" id="GO:0032418">
    <property type="term" value="P:lysosome localization"/>
    <property type="evidence" value="ECO:0007669"/>
    <property type="project" value="TreeGrafter"/>
</dbReference>
<accession>A0A7R9MJB7</accession>
<dbReference type="EMBL" id="CAJPVJ010022786">
    <property type="protein sequence ID" value="CAG2178341.1"/>
    <property type="molecule type" value="Genomic_DNA"/>
</dbReference>
<name>A0A7R9MJB7_9ACAR</name>
<evidence type="ECO:0000313" key="2">
    <source>
        <dbReference type="EMBL" id="CAD7661205.1"/>
    </source>
</evidence>
<gene>
    <name evidence="2" type="ORF">ONB1V03_LOCUS17766</name>
</gene>
<dbReference type="PANTHER" id="PTHR46479">
    <property type="entry name" value="BIOGENESIS OF LYSOSOME-RELATED ORGANELLES COMPLEX 1 SUBUNIT 2"/>
    <property type="match status" value="1"/>
</dbReference>
<proteinExistence type="inferred from homology"/>
<comment type="similarity">
    <text evidence="1">Belongs to the BLOC1S2 family.</text>
</comment>
<evidence type="ECO:0008006" key="4">
    <source>
        <dbReference type="Google" id="ProtNLM"/>
    </source>
</evidence>
<dbReference type="Pfam" id="PF10046">
    <property type="entry name" value="BLOC1_2"/>
    <property type="match status" value="1"/>
</dbReference>
<dbReference type="GO" id="GO:0043015">
    <property type="term" value="F:gamma-tubulin binding"/>
    <property type="evidence" value="ECO:0007669"/>
    <property type="project" value="TreeGrafter"/>
</dbReference>
<dbReference type="OrthoDB" id="244061at2759"/>
<evidence type="ECO:0000256" key="1">
    <source>
        <dbReference type="ARBA" id="ARBA00008468"/>
    </source>
</evidence>
<dbReference type="InterPro" id="IPR019269">
    <property type="entry name" value="BLOC1_su2"/>
</dbReference>
<protein>
    <recommendedName>
        <fullName evidence="4">Biogenesis of lysosome-related organelles complex 1 subunit 2</fullName>
    </recommendedName>
</protein>
<dbReference type="EMBL" id="OC937611">
    <property type="protein sequence ID" value="CAD7661205.1"/>
    <property type="molecule type" value="Genomic_DNA"/>
</dbReference>
<evidence type="ECO:0000313" key="3">
    <source>
        <dbReference type="Proteomes" id="UP000728032"/>
    </source>
</evidence>
<dbReference type="PANTHER" id="PTHR46479:SF1">
    <property type="entry name" value="BIOGENESIS OF LYSOSOME-RELATED ORGANELLES COMPLEX 1 SUBUNIT 2"/>
    <property type="match status" value="1"/>
</dbReference>
<organism evidence="2">
    <name type="scientific">Oppiella nova</name>
    <dbReference type="NCBI Taxonomy" id="334625"/>
    <lineage>
        <taxon>Eukaryota</taxon>
        <taxon>Metazoa</taxon>
        <taxon>Ecdysozoa</taxon>
        <taxon>Arthropoda</taxon>
        <taxon>Chelicerata</taxon>
        <taxon>Arachnida</taxon>
        <taxon>Acari</taxon>
        <taxon>Acariformes</taxon>
        <taxon>Sarcoptiformes</taxon>
        <taxon>Oribatida</taxon>
        <taxon>Brachypylina</taxon>
        <taxon>Oppioidea</taxon>
        <taxon>Oppiidae</taxon>
        <taxon>Oppiella</taxon>
    </lineage>
</organism>
<keyword evidence="3" id="KW-1185">Reference proteome</keyword>
<reference evidence="2" key="1">
    <citation type="submission" date="2020-11" db="EMBL/GenBank/DDBJ databases">
        <authorList>
            <person name="Tran Van P."/>
        </authorList>
    </citation>
    <scope>NUCLEOTIDE SEQUENCE</scope>
</reference>